<name>A0A662D626_UNCAE</name>
<proteinExistence type="predicted"/>
<sequence length="65" mass="8025">MVKSNQLPEEEMIKVEDKEEIRRLYFRRCWSIRKIARELGHSRKTVRKALDKFFPYFIIKVILKI</sequence>
<accession>A0A662D626</accession>
<organism evidence="1 2">
    <name type="scientific">Aerophobetes bacterium</name>
    <dbReference type="NCBI Taxonomy" id="2030807"/>
    <lineage>
        <taxon>Bacteria</taxon>
        <taxon>Candidatus Aerophobota</taxon>
    </lineage>
</organism>
<gene>
    <name evidence="1" type="ORF">DRI96_06535</name>
</gene>
<evidence type="ECO:0000313" key="1">
    <source>
        <dbReference type="EMBL" id="RLE11240.1"/>
    </source>
</evidence>
<dbReference type="EMBL" id="QMQB01000264">
    <property type="protein sequence ID" value="RLE11240.1"/>
    <property type="molecule type" value="Genomic_DNA"/>
</dbReference>
<dbReference type="AlphaFoldDB" id="A0A662D626"/>
<dbReference type="Gene3D" id="1.10.10.60">
    <property type="entry name" value="Homeodomain-like"/>
    <property type="match status" value="1"/>
</dbReference>
<evidence type="ECO:0000313" key="2">
    <source>
        <dbReference type="Proteomes" id="UP000267654"/>
    </source>
</evidence>
<reference evidence="1 2" key="1">
    <citation type="submission" date="2018-06" db="EMBL/GenBank/DDBJ databases">
        <title>Extensive metabolic versatility and redundancy in microbially diverse, dynamic hydrothermal sediments.</title>
        <authorList>
            <person name="Dombrowski N."/>
            <person name="Teske A."/>
            <person name="Baker B.J."/>
        </authorList>
    </citation>
    <scope>NUCLEOTIDE SEQUENCE [LARGE SCALE GENOMIC DNA]</scope>
    <source>
        <strain evidence="1">B19_G9</strain>
    </source>
</reference>
<dbReference type="Proteomes" id="UP000267654">
    <property type="component" value="Unassembled WGS sequence"/>
</dbReference>
<protein>
    <submittedName>
        <fullName evidence="1">Uncharacterized protein</fullName>
    </submittedName>
</protein>
<comment type="caution">
    <text evidence="1">The sequence shown here is derived from an EMBL/GenBank/DDBJ whole genome shotgun (WGS) entry which is preliminary data.</text>
</comment>